<dbReference type="Proteomes" id="UP000005240">
    <property type="component" value="Unassembled WGS sequence"/>
</dbReference>
<reference evidence="6 7" key="3">
    <citation type="journal article" date="2017" name="G3 (Bethesda)">
        <title>Comparative analysis highlights variable genome content of wheat rusts and divergence of the mating loci.</title>
        <authorList>
            <person name="Cuomo C.A."/>
            <person name="Bakkeren G."/>
            <person name="Khalil H.B."/>
            <person name="Panwar V."/>
            <person name="Joly D."/>
            <person name="Linning R."/>
            <person name="Sakthikumar S."/>
            <person name="Song X."/>
            <person name="Adiconis X."/>
            <person name="Fan L."/>
            <person name="Goldberg J.M."/>
            <person name="Levin J.Z."/>
            <person name="Young S."/>
            <person name="Zeng Q."/>
            <person name="Anikster Y."/>
            <person name="Bruce M."/>
            <person name="Wang M."/>
            <person name="Yin C."/>
            <person name="McCallum B."/>
            <person name="Szabo L.J."/>
            <person name="Hulbert S."/>
            <person name="Chen X."/>
            <person name="Fellers J.P."/>
        </authorList>
    </citation>
    <scope>NUCLEOTIDE SEQUENCE</scope>
    <source>
        <strain evidence="6">isolate 1-1 / race 1 (BBBD)</strain>
        <strain evidence="7">Isolate 1-1 / race 1 (BBBD)</strain>
    </source>
</reference>
<dbReference type="GO" id="GO:0008094">
    <property type="term" value="F:ATP-dependent activity, acting on DNA"/>
    <property type="evidence" value="ECO:0007669"/>
    <property type="project" value="TreeGrafter"/>
</dbReference>
<dbReference type="Gene3D" id="3.40.50.300">
    <property type="entry name" value="P-loop containing nucleotide triphosphate hydrolases"/>
    <property type="match status" value="1"/>
</dbReference>
<dbReference type="InterPro" id="IPR000330">
    <property type="entry name" value="SNF2_N"/>
</dbReference>
<dbReference type="PANTHER" id="PTHR45626">
    <property type="entry name" value="TRANSCRIPTION TERMINATION FACTOR 2-RELATED"/>
    <property type="match status" value="1"/>
</dbReference>
<dbReference type="Gene3D" id="3.40.50.10810">
    <property type="entry name" value="Tandem AAA-ATPase domain"/>
    <property type="match status" value="1"/>
</dbReference>
<reference evidence="6" key="4">
    <citation type="submission" date="2025-05" db="UniProtKB">
        <authorList>
            <consortium name="EnsemblFungi"/>
        </authorList>
    </citation>
    <scope>IDENTIFICATION</scope>
    <source>
        <strain evidence="6">isolate 1-1 / race 1 (BBBD)</strain>
    </source>
</reference>
<keyword evidence="3" id="KW-0067">ATP-binding</keyword>
<dbReference type="CDD" id="cd18008">
    <property type="entry name" value="DEXDc_SHPRH-like"/>
    <property type="match status" value="1"/>
</dbReference>
<dbReference type="PANTHER" id="PTHR45626:SF22">
    <property type="entry name" value="DNA REPAIR PROTEIN RAD5"/>
    <property type="match status" value="1"/>
</dbReference>
<dbReference type="InterPro" id="IPR038718">
    <property type="entry name" value="SNF2-like_sf"/>
</dbReference>
<protein>
    <submittedName>
        <fullName evidence="6">Helicase ATP-binding domain-containing protein</fullName>
    </submittedName>
</protein>
<name>A0A180G2U8_PUCT1</name>
<dbReference type="SMART" id="SM00487">
    <property type="entry name" value="DEXDc"/>
    <property type="match status" value="1"/>
</dbReference>
<evidence type="ECO:0000256" key="1">
    <source>
        <dbReference type="ARBA" id="ARBA00022741"/>
    </source>
</evidence>
<dbReference type="SUPFAM" id="SSF52540">
    <property type="entry name" value="P-loop containing nucleoside triphosphate hydrolases"/>
    <property type="match status" value="2"/>
</dbReference>
<sequence length="486" mass="55882">MSASDPSLIKIRAFVVTKICKDPQLRGCIFSPAQNKSTVLAAFMNTRISLSPIWDYNLNLFFNIRQTALVKNQNGALPDGDSFQIVLRNCVTKLKEHQITALQFLKMNESAKDSNINDLWNHSVNNWIRNSCDPPNLQALKTNEFSRRGLILADDMGLRKTLTTLALVLATRDLAKTFQTSISNDQHIHSAATLIICPLATLSNWENEIRIHFKERAIPYMIFHGRDRGNITREDLLSSLVVLTTYEMVRTSGNQLHTNQITIESLELFWFRIVLDEAHMIRNPTANRTINILKLKSKLVLCLTGTPFQNRLTDVQSLITLLKISPWDEEWIWRQHLIPGMNVGAQDAIKTLNRLMEAVCLRRTKDVLLNLPPKIEKVIVVSLGAPWEGISRDFHQSFIQLFGRLRSPGEPWDSSEFFQQLTMIRQFCNHPVFARDNIAFWWNWCWQDSAKLVHLVENLREFLVGGNRIQRPKAVVFSSFVSYLEM</sequence>
<evidence type="ECO:0000313" key="7">
    <source>
        <dbReference type="Proteomes" id="UP000005240"/>
    </source>
</evidence>
<evidence type="ECO:0000259" key="4">
    <source>
        <dbReference type="PROSITE" id="PS51192"/>
    </source>
</evidence>
<reference evidence="5" key="1">
    <citation type="submission" date="2009-11" db="EMBL/GenBank/DDBJ databases">
        <authorList>
            <consortium name="The Broad Institute Genome Sequencing Platform"/>
            <person name="Ward D."/>
            <person name="Feldgarden M."/>
            <person name="Earl A."/>
            <person name="Young S.K."/>
            <person name="Zeng Q."/>
            <person name="Koehrsen M."/>
            <person name="Alvarado L."/>
            <person name="Berlin A."/>
            <person name="Bochicchio J."/>
            <person name="Borenstein D."/>
            <person name="Chapman S.B."/>
            <person name="Chen Z."/>
            <person name="Engels R."/>
            <person name="Freedman E."/>
            <person name="Gellesch M."/>
            <person name="Goldberg J."/>
            <person name="Griggs A."/>
            <person name="Gujja S."/>
            <person name="Heilman E."/>
            <person name="Heiman D."/>
            <person name="Hepburn T."/>
            <person name="Howarth C."/>
            <person name="Jen D."/>
            <person name="Larson L."/>
            <person name="Lewis B."/>
            <person name="Mehta T."/>
            <person name="Park D."/>
            <person name="Pearson M."/>
            <person name="Roberts A."/>
            <person name="Saif S."/>
            <person name="Shea T."/>
            <person name="Shenoy N."/>
            <person name="Sisk P."/>
            <person name="Stolte C."/>
            <person name="Sykes S."/>
            <person name="Thomson T."/>
            <person name="Walk T."/>
            <person name="White J."/>
            <person name="Yandava C."/>
            <person name="Izard J."/>
            <person name="Baranova O.V."/>
            <person name="Blanton J.M."/>
            <person name="Tanner A.C."/>
            <person name="Dewhirst F.E."/>
            <person name="Haas B."/>
            <person name="Nusbaum C."/>
            <person name="Birren B."/>
        </authorList>
    </citation>
    <scope>NUCLEOTIDE SEQUENCE [LARGE SCALE GENOMIC DNA]</scope>
    <source>
        <strain evidence="5">1-1 BBBD Race 1</strain>
    </source>
</reference>
<dbReference type="GO" id="GO:0006281">
    <property type="term" value="P:DNA repair"/>
    <property type="evidence" value="ECO:0007669"/>
    <property type="project" value="TreeGrafter"/>
</dbReference>
<dbReference type="InterPro" id="IPR014001">
    <property type="entry name" value="Helicase_ATP-bd"/>
</dbReference>
<proteinExistence type="predicted"/>
<reference evidence="5" key="2">
    <citation type="submission" date="2016-05" db="EMBL/GenBank/DDBJ databases">
        <title>Comparative analysis highlights variable genome content of wheat rusts and divergence of the mating loci.</title>
        <authorList>
            <person name="Cuomo C.A."/>
            <person name="Bakkeren G."/>
            <person name="Szabo L."/>
            <person name="Khalil H."/>
            <person name="Joly D."/>
            <person name="Goldberg J."/>
            <person name="Young S."/>
            <person name="Zeng Q."/>
            <person name="Fellers J."/>
        </authorList>
    </citation>
    <scope>NUCLEOTIDE SEQUENCE [LARGE SCALE GENOMIC DNA]</scope>
    <source>
        <strain evidence="5">1-1 BBBD Race 1</strain>
    </source>
</reference>
<evidence type="ECO:0000256" key="3">
    <source>
        <dbReference type="ARBA" id="ARBA00022840"/>
    </source>
</evidence>
<dbReference type="GO" id="GO:0005634">
    <property type="term" value="C:nucleus"/>
    <property type="evidence" value="ECO:0007669"/>
    <property type="project" value="TreeGrafter"/>
</dbReference>
<dbReference type="InterPro" id="IPR050628">
    <property type="entry name" value="SNF2_RAD54_helicase_TF"/>
</dbReference>
<dbReference type="GO" id="GO:0016787">
    <property type="term" value="F:hydrolase activity"/>
    <property type="evidence" value="ECO:0007669"/>
    <property type="project" value="UniProtKB-KW"/>
</dbReference>
<evidence type="ECO:0000313" key="6">
    <source>
        <dbReference type="EnsemblFungi" id="PTTG_29635-t43_1-p1"/>
    </source>
</evidence>
<dbReference type="AlphaFoldDB" id="A0A180G2U8"/>
<gene>
    <name evidence="5" type="ORF">PTTG_29635</name>
</gene>
<dbReference type="InterPro" id="IPR027417">
    <property type="entry name" value="P-loop_NTPase"/>
</dbReference>
<dbReference type="Pfam" id="PF00176">
    <property type="entry name" value="SNF2-rel_dom"/>
    <property type="match status" value="1"/>
</dbReference>
<dbReference type="EMBL" id="ADAS02000670">
    <property type="protein sequence ID" value="OAV86977.1"/>
    <property type="molecule type" value="Genomic_DNA"/>
</dbReference>
<dbReference type="VEuPathDB" id="FungiDB:PTTG_29635"/>
<feature type="domain" description="Helicase ATP-binding" evidence="4">
    <location>
        <begin position="141"/>
        <end position="325"/>
    </location>
</feature>
<keyword evidence="7" id="KW-1185">Reference proteome</keyword>
<organism evidence="5">
    <name type="scientific">Puccinia triticina (isolate 1-1 / race 1 (BBBD))</name>
    <name type="common">Brown leaf rust fungus</name>
    <dbReference type="NCBI Taxonomy" id="630390"/>
    <lineage>
        <taxon>Eukaryota</taxon>
        <taxon>Fungi</taxon>
        <taxon>Dikarya</taxon>
        <taxon>Basidiomycota</taxon>
        <taxon>Pucciniomycotina</taxon>
        <taxon>Pucciniomycetes</taxon>
        <taxon>Pucciniales</taxon>
        <taxon>Pucciniaceae</taxon>
        <taxon>Puccinia</taxon>
    </lineage>
</organism>
<evidence type="ECO:0000256" key="2">
    <source>
        <dbReference type="ARBA" id="ARBA00022801"/>
    </source>
</evidence>
<dbReference type="OrthoDB" id="2503761at2759"/>
<keyword evidence="2" id="KW-0378">Hydrolase</keyword>
<dbReference type="PROSITE" id="PS51192">
    <property type="entry name" value="HELICASE_ATP_BIND_1"/>
    <property type="match status" value="1"/>
</dbReference>
<dbReference type="EnsemblFungi" id="PTTG_29635-t43_1">
    <property type="protein sequence ID" value="PTTG_29635-t43_1-p1"/>
    <property type="gene ID" value="PTTG_29635"/>
</dbReference>
<accession>A0A180G2U8</accession>
<evidence type="ECO:0000313" key="5">
    <source>
        <dbReference type="EMBL" id="OAV86977.1"/>
    </source>
</evidence>
<dbReference type="STRING" id="630390.A0A180G2U8"/>
<dbReference type="GO" id="GO:0005524">
    <property type="term" value="F:ATP binding"/>
    <property type="evidence" value="ECO:0007669"/>
    <property type="project" value="UniProtKB-KW"/>
</dbReference>
<keyword evidence="1" id="KW-0547">Nucleotide-binding</keyword>